<name>A0A081FYY7_9GAMM</name>
<organism evidence="2 3">
    <name type="scientific">Marinobacterium lacunae</name>
    <dbReference type="NCBI Taxonomy" id="1232683"/>
    <lineage>
        <taxon>Bacteria</taxon>
        <taxon>Pseudomonadati</taxon>
        <taxon>Pseudomonadota</taxon>
        <taxon>Gammaproteobacteria</taxon>
        <taxon>Oceanospirillales</taxon>
        <taxon>Oceanospirillaceae</taxon>
        <taxon>Marinobacterium</taxon>
    </lineage>
</organism>
<proteinExistence type="predicted"/>
<feature type="transmembrane region" description="Helical" evidence="1">
    <location>
        <begin position="157"/>
        <end position="174"/>
    </location>
</feature>
<dbReference type="Proteomes" id="UP000028252">
    <property type="component" value="Unassembled WGS sequence"/>
</dbReference>
<keyword evidence="1" id="KW-1133">Transmembrane helix</keyword>
<sequence>MTRLFRRGEHESLYSTQCPTQKIGYLLKIAVVTMLSLTASGFASAHGVAQGDASFIENVSGTQLLAFIYLGAKHMVTGYDHLLFLLGVIFFLYRLKEVSLYVTLFAIGHSSTLLLGILGNTSVNPYLVDAVIGLSVVYKALDNLGAFRLWFGFQPDARAAVLIFGFFHGFGLASKLQDFTLSEDGLIPNILAFNIGVEIGQLLALTAILIVMNLWRRSPSFDRHAFTANAALMTAGFVLTGFQLTGYWLTK</sequence>
<dbReference type="Pfam" id="PF13795">
    <property type="entry name" value="HupE_UreJ_2"/>
    <property type="match status" value="1"/>
</dbReference>
<dbReference type="STRING" id="1232683.ADIMK_2044"/>
<comment type="caution">
    <text evidence="2">The sequence shown here is derived from an EMBL/GenBank/DDBJ whole genome shotgun (WGS) entry which is preliminary data.</text>
</comment>
<dbReference type="AlphaFoldDB" id="A0A081FYY7"/>
<keyword evidence="1" id="KW-0472">Membrane</keyword>
<dbReference type="eggNOG" id="COG2370">
    <property type="taxonomic scope" value="Bacteria"/>
</dbReference>
<gene>
    <name evidence="2" type="ORF">ADIMK_2044</name>
</gene>
<evidence type="ECO:0000256" key="1">
    <source>
        <dbReference type="SAM" id="Phobius"/>
    </source>
</evidence>
<evidence type="ECO:0000313" key="2">
    <source>
        <dbReference type="EMBL" id="KEA63742.1"/>
    </source>
</evidence>
<dbReference type="InterPro" id="IPR032809">
    <property type="entry name" value="Put_HupE_UreJ"/>
</dbReference>
<feature type="transmembrane region" description="Helical" evidence="1">
    <location>
        <begin position="186"/>
        <end position="214"/>
    </location>
</feature>
<keyword evidence="3" id="KW-1185">Reference proteome</keyword>
<feature type="transmembrane region" description="Helical" evidence="1">
    <location>
        <begin position="226"/>
        <end position="249"/>
    </location>
</feature>
<accession>A0A081FYY7</accession>
<evidence type="ECO:0000313" key="3">
    <source>
        <dbReference type="Proteomes" id="UP000028252"/>
    </source>
</evidence>
<reference evidence="2 3" key="1">
    <citation type="submission" date="2014-04" db="EMBL/GenBank/DDBJ databases">
        <title>Marinobacterium kochiensis sp. nov., isolated from sediment sample collected from Kochi backwaters in Kerala, India.</title>
        <authorList>
            <person name="Singh A."/>
            <person name="Pinnaka A.K."/>
        </authorList>
    </citation>
    <scope>NUCLEOTIDE SEQUENCE [LARGE SCALE GENOMIC DNA]</scope>
    <source>
        <strain evidence="2 3">AK27</strain>
    </source>
</reference>
<feature type="transmembrane region" description="Helical" evidence="1">
    <location>
        <begin position="130"/>
        <end position="150"/>
    </location>
</feature>
<keyword evidence="1" id="KW-0812">Transmembrane</keyword>
<feature type="transmembrane region" description="Helical" evidence="1">
    <location>
        <begin position="66"/>
        <end position="93"/>
    </location>
</feature>
<feature type="transmembrane region" description="Helical" evidence="1">
    <location>
        <begin position="100"/>
        <end position="118"/>
    </location>
</feature>
<feature type="transmembrane region" description="Helical" evidence="1">
    <location>
        <begin position="25"/>
        <end position="46"/>
    </location>
</feature>
<dbReference type="PATRIC" id="fig|1232683.4.peg.2003"/>
<dbReference type="EMBL" id="JMQN01000029">
    <property type="protein sequence ID" value="KEA63742.1"/>
    <property type="molecule type" value="Genomic_DNA"/>
</dbReference>
<protein>
    <submittedName>
        <fullName evidence="2">Putative ORF1</fullName>
    </submittedName>
</protein>